<evidence type="ECO:0008006" key="4">
    <source>
        <dbReference type="Google" id="ProtNLM"/>
    </source>
</evidence>
<keyword evidence="3" id="KW-1185">Reference proteome</keyword>
<feature type="transmembrane region" description="Helical" evidence="1">
    <location>
        <begin position="59"/>
        <end position="77"/>
    </location>
</feature>
<feature type="transmembrane region" description="Helical" evidence="1">
    <location>
        <begin position="255"/>
        <end position="279"/>
    </location>
</feature>
<reference evidence="2 3" key="1">
    <citation type="journal article" date="2015" name="Stand. Genomic Sci.">
        <title>Genomic Encyclopedia of Bacterial and Archaeal Type Strains, Phase III: the genomes of soil and plant-associated and newly described type strains.</title>
        <authorList>
            <person name="Whitman W.B."/>
            <person name="Woyke T."/>
            <person name="Klenk H.P."/>
            <person name="Zhou Y."/>
            <person name="Lilburn T.G."/>
            <person name="Beck B.J."/>
            <person name="De Vos P."/>
            <person name="Vandamme P."/>
            <person name="Eisen J.A."/>
            <person name="Garrity G."/>
            <person name="Hugenholtz P."/>
            <person name="Kyrpides N.C."/>
        </authorList>
    </citation>
    <scope>NUCLEOTIDE SEQUENCE [LARGE SCALE GENOMIC DNA]</scope>
    <source>
        <strain evidence="2 3">VKM Ac-2572</strain>
    </source>
</reference>
<name>A0A4R2HZ37_9ACTN</name>
<dbReference type="RefSeq" id="WP_132207070.1">
    <property type="nucleotide sequence ID" value="NZ_SLWN01000001.1"/>
</dbReference>
<comment type="caution">
    <text evidence="2">The sequence shown here is derived from an EMBL/GenBank/DDBJ whole genome shotgun (WGS) entry which is preliminary data.</text>
</comment>
<evidence type="ECO:0000313" key="2">
    <source>
        <dbReference type="EMBL" id="TCO35365.1"/>
    </source>
</evidence>
<protein>
    <recommendedName>
        <fullName evidence="4">O-antigen ligase domain-containing protein</fullName>
    </recommendedName>
</protein>
<keyword evidence="1" id="KW-1133">Transmembrane helix</keyword>
<dbReference type="OrthoDB" id="3807821at2"/>
<accession>A0A4R2HZ37</accession>
<feature type="transmembrane region" description="Helical" evidence="1">
    <location>
        <begin position="209"/>
        <end position="225"/>
    </location>
</feature>
<feature type="transmembrane region" description="Helical" evidence="1">
    <location>
        <begin position="337"/>
        <end position="359"/>
    </location>
</feature>
<organism evidence="2 3">
    <name type="scientific">Kribbella steppae</name>
    <dbReference type="NCBI Taxonomy" id="2512223"/>
    <lineage>
        <taxon>Bacteria</taxon>
        <taxon>Bacillati</taxon>
        <taxon>Actinomycetota</taxon>
        <taxon>Actinomycetes</taxon>
        <taxon>Propionibacteriales</taxon>
        <taxon>Kribbellaceae</taxon>
        <taxon>Kribbella</taxon>
    </lineage>
</organism>
<feature type="transmembrane region" description="Helical" evidence="1">
    <location>
        <begin position="366"/>
        <end position="385"/>
    </location>
</feature>
<feature type="transmembrane region" description="Helical" evidence="1">
    <location>
        <begin position="34"/>
        <end position="53"/>
    </location>
</feature>
<proteinExistence type="predicted"/>
<evidence type="ECO:0000256" key="1">
    <source>
        <dbReference type="SAM" id="Phobius"/>
    </source>
</evidence>
<keyword evidence="1" id="KW-0812">Transmembrane</keyword>
<dbReference type="AlphaFoldDB" id="A0A4R2HZ37"/>
<feature type="transmembrane region" description="Helical" evidence="1">
    <location>
        <begin position="186"/>
        <end position="202"/>
    </location>
</feature>
<feature type="transmembrane region" description="Helical" evidence="1">
    <location>
        <begin position="148"/>
        <end position="166"/>
    </location>
</feature>
<feature type="transmembrane region" description="Helical" evidence="1">
    <location>
        <begin position="89"/>
        <end position="108"/>
    </location>
</feature>
<evidence type="ECO:0000313" key="3">
    <source>
        <dbReference type="Proteomes" id="UP000294508"/>
    </source>
</evidence>
<dbReference type="EMBL" id="SLWN01000001">
    <property type="protein sequence ID" value="TCO35365.1"/>
    <property type="molecule type" value="Genomic_DNA"/>
</dbReference>
<sequence>MSTGLSERLTTRIGIRPSRRVVAPDVRRRRRVQMVWGLLVLNVMTFFPGSPHLLPIPGIVGKLIAQASLVGALMLVLTVNRPVRVRPSVFIFLLVLLASEALLASVRAEFLFGALFRASRLLTFAMVLWLLTPWWIRRDLLLVRTHLIVLWFILGSVVVGLLVAPGVALTEDRLNGILWPIPPTQVGHYAAVAAGLTIVLWLSGLLRRSVALASVLVAIPVLLLTHTRTALIAMLAGVLIAGLSLFTARTRARRFLAIGVGVFTIGALTLGSVVATWLARGQDSEEVTALTGRRAVWESILATPRSTFEQLFGFGLSNKSFNGLPIDSNWLGTYYDVGLVGVAITVMLVLFVLTAAWFRPQGPQRALALFLVAYCVVASFTESGLSEASPYLLELTLAASLVYQVNTREGAR</sequence>
<dbReference type="PANTHER" id="PTHR37422:SF13">
    <property type="entry name" value="LIPOPOLYSACCHARIDE BIOSYNTHESIS PROTEIN PA4999-RELATED"/>
    <property type="match status" value="1"/>
</dbReference>
<gene>
    <name evidence="2" type="ORF">EV652_101245</name>
</gene>
<keyword evidence="1" id="KW-0472">Membrane</keyword>
<feature type="transmembrane region" description="Helical" evidence="1">
    <location>
        <begin position="114"/>
        <end position="136"/>
    </location>
</feature>
<feature type="transmembrane region" description="Helical" evidence="1">
    <location>
        <begin position="231"/>
        <end position="248"/>
    </location>
</feature>
<dbReference type="Proteomes" id="UP000294508">
    <property type="component" value="Unassembled WGS sequence"/>
</dbReference>
<dbReference type="PANTHER" id="PTHR37422">
    <property type="entry name" value="TEICHURONIC ACID BIOSYNTHESIS PROTEIN TUAE"/>
    <property type="match status" value="1"/>
</dbReference>
<dbReference type="InterPro" id="IPR051533">
    <property type="entry name" value="WaaL-like"/>
</dbReference>